<dbReference type="Pfam" id="PF06035">
    <property type="entry name" value="Peptidase_C93"/>
    <property type="match status" value="1"/>
</dbReference>
<proteinExistence type="predicted"/>
<gene>
    <name evidence="2" type="ordered locus">Sala_2758</name>
</gene>
<dbReference type="AlphaFoldDB" id="Q1GPF9"/>
<dbReference type="STRING" id="317655.Sala_2758"/>
<dbReference type="Gene3D" id="3.10.620.30">
    <property type="match status" value="1"/>
</dbReference>
<accession>Q1GPF9</accession>
<sequence length="346" mass="37378">MRRHAPSARAARSLLPLIAATLAVAPAAAQASTKLDNVKAAAPAKVVCDAVAASAVPRARDLSQLILDGAPSALDRIRMQQQGINRPATVNTIPDRRALEPASRMPLSFTASAPVDCRNAPSPPGVTAEWDAGSELGTRAIPVKRTRFDDRWDRVHRAAPAALMQRQLQSANALSGLSETELLARVNQWVNREIAYVGDDRNYRRRDFWATADETLARGSGDCEDFAILKMQMLRAAGIDANRMKLVLLRDLAANADHAFLLVDTGGGKLVLDNVTDRLYDGARPQAVRPVLSFSADRRWVHAYRTAAETPAATIVPGARKSITLALADQRSVKAVPLTFKTGLSK</sequence>
<dbReference type="PANTHER" id="PTHR39327">
    <property type="match status" value="1"/>
</dbReference>
<evidence type="ECO:0000313" key="3">
    <source>
        <dbReference type="Proteomes" id="UP000006578"/>
    </source>
</evidence>
<organism evidence="2 3">
    <name type="scientific">Sphingopyxis alaskensis (strain DSM 13593 / LMG 18877 / RB2256)</name>
    <name type="common">Sphingomonas alaskensis</name>
    <dbReference type="NCBI Taxonomy" id="317655"/>
    <lineage>
        <taxon>Bacteria</taxon>
        <taxon>Pseudomonadati</taxon>
        <taxon>Pseudomonadota</taxon>
        <taxon>Alphaproteobacteria</taxon>
        <taxon>Sphingomonadales</taxon>
        <taxon>Sphingomonadaceae</taxon>
        <taxon>Sphingopyxis</taxon>
    </lineage>
</organism>
<keyword evidence="1" id="KW-0732">Signal</keyword>
<dbReference type="RefSeq" id="WP_011543028.1">
    <property type="nucleotide sequence ID" value="NC_008048.1"/>
</dbReference>
<feature type="signal peptide" evidence="1">
    <location>
        <begin position="1"/>
        <end position="31"/>
    </location>
</feature>
<evidence type="ECO:0000313" key="2">
    <source>
        <dbReference type="EMBL" id="ABF54463.1"/>
    </source>
</evidence>
<name>Q1GPF9_SPHAL</name>
<dbReference type="PANTHER" id="PTHR39327:SF1">
    <property type="entry name" value="BLR5470 PROTEIN"/>
    <property type="match status" value="1"/>
</dbReference>
<protein>
    <submittedName>
        <fullName evidence="2">Periplasmic protein-like protein</fullName>
    </submittedName>
</protein>
<dbReference type="SUPFAM" id="SSF54001">
    <property type="entry name" value="Cysteine proteinases"/>
    <property type="match status" value="1"/>
</dbReference>
<dbReference type="EMBL" id="CP000356">
    <property type="protein sequence ID" value="ABF54463.1"/>
    <property type="molecule type" value="Genomic_DNA"/>
</dbReference>
<keyword evidence="3" id="KW-1185">Reference proteome</keyword>
<dbReference type="OrthoDB" id="5401788at2"/>
<evidence type="ECO:0000256" key="1">
    <source>
        <dbReference type="SAM" id="SignalP"/>
    </source>
</evidence>
<dbReference type="HOGENOM" id="CLU_801427_0_0_5"/>
<dbReference type="KEGG" id="sal:Sala_2758"/>
<dbReference type="Proteomes" id="UP000006578">
    <property type="component" value="Chromosome"/>
</dbReference>
<dbReference type="InterPro" id="IPR010319">
    <property type="entry name" value="Transglutaminase-like_Cys_pept"/>
</dbReference>
<dbReference type="eggNOG" id="COG3672">
    <property type="taxonomic scope" value="Bacteria"/>
</dbReference>
<dbReference type="InterPro" id="IPR038765">
    <property type="entry name" value="Papain-like_cys_pep_sf"/>
</dbReference>
<feature type="chain" id="PRO_5004189615" evidence="1">
    <location>
        <begin position="32"/>
        <end position="346"/>
    </location>
</feature>
<reference evidence="2 3" key="1">
    <citation type="journal article" date="2009" name="Proc. Natl. Acad. Sci. U.S.A.">
        <title>The genomic basis of trophic strategy in marine bacteria.</title>
        <authorList>
            <person name="Lauro F.M."/>
            <person name="McDougald D."/>
            <person name="Thomas T."/>
            <person name="Williams T.J."/>
            <person name="Egan S."/>
            <person name="Rice S."/>
            <person name="DeMaere M.Z."/>
            <person name="Ting L."/>
            <person name="Ertan H."/>
            <person name="Johnson J."/>
            <person name="Ferriera S."/>
            <person name="Lapidus A."/>
            <person name="Anderson I."/>
            <person name="Kyrpides N."/>
            <person name="Munk A.C."/>
            <person name="Detter C."/>
            <person name="Han C.S."/>
            <person name="Brown M.V."/>
            <person name="Robb F.T."/>
            <person name="Kjelleberg S."/>
            <person name="Cavicchioli R."/>
        </authorList>
    </citation>
    <scope>NUCLEOTIDE SEQUENCE [LARGE SCALE GENOMIC DNA]</scope>
    <source>
        <strain evidence="3">DSM 13593 / LMG 18877 / RB2256</strain>
    </source>
</reference>